<dbReference type="RefSeq" id="WP_220376212.1">
    <property type="nucleotide sequence ID" value="NZ_CP042302.1"/>
</dbReference>
<evidence type="ECO:0000313" key="1">
    <source>
        <dbReference type="EMBL" id="WIY50082.1"/>
    </source>
</evidence>
<dbReference type="EMBL" id="CP127363">
    <property type="protein sequence ID" value="WIY50082.1"/>
    <property type="molecule type" value="Genomic_DNA"/>
</dbReference>
<accession>A0ABY9AT89</accession>
<organism evidence="1 2">
    <name type="scientific">Paracidovorax citrulli</name>
    <name type="common">Acidovorax citrulli</name>
    <dbReference type="NCBI Taxonomy" id="80869"/>
    <lineage>
        <taxon>Bacteria</taxon>
        <taxon>Pseudomonadati</taxon>
        <taxon>Pseudomonadota</taxon>
        <taxon>Betaproteobacteria</taxon>
        <taxon>Burkholderiales</taxon>
        <taxon>Comamonadaceae</taxon>
        <taxon>Paracidovorax</taxon>
    </lineage>
</organism>
<name>A0ABY9AT89_PARCI</name>
<reference evidence="1 2" key="1">
    <citation type="submission" date="2023-06" db="EMBL/GenBank/DDBJ databases">
        <authorList>
            <person name="Ham H."/>
            <person name="Park D.S."/>
        </authorList>
    </citation>
    <scope>NUCLEOTIDE SEQUENCE [LARGE SCALE GENOMIC DNA]</scope>
    <source>
        <strain evidence="1 2">KACC 17005</strain>
    </source>
</reference>
<sequence>MFGYFLIDRSITLSYFRASEASTARPLLILQLTLLHVWKGKSKNEIAKEIQEISDKIKDFQAITKIEGDTVWLDDIPMVFSKDRLIKIGGKEISSR</sequence>
<keyword evidence="2" id="KW-1185">Reference proteome</keyword>
<dbReference type="Pfam" id="PF15581">
    <property type="entry name" value="Imm58"/>
    <property type="match status" value="1"/>
</dbReference>
<evidence type="ECO:0000313" key="2">
    <source>
        <dbReference type="Proteomes" id="UP001242732"/>
    </source>
</evidence>
<protein>
    <submittedName>
        <fullName evidence="1">Imm58 family immunity protein</fullName>
    </submittedName>
</protein>
<proteinExistence type="predicted"/>
<dbReference type="Proteomes" id="UP001242732">
    <property type="component" value="Chromosome"/>
</dbReference>
<gene>
    <name evidence="1" type="ORF">QRO08_05765</name>
</gene>
<dbReference type="InterPro" id="IPR028968">
    <property type="entry name" value="Imm58"/>
</dbReference>